<organism evidence="2 3">
    <name type="scientific">Salmonirosea aquatica</name>
    <dbReference type="NCBI Taxonomy" id="2654236"/>
    <lineage>
        <taxon>Bacteria</taxon>
        <taxon>Pseudomonadati</taxon>
        <taxon>Bacteroidota</taxon>
        <taxon>Cytophagia</taxon>
        <taxon>Cytophagales</taxon>
        <taxon>Spirosomataceae</taxon>
        <taxon>Salmonirosea</taxon>
    </lineage>
</organism>
<evidence type="ECO:0000256" key="1">
    <source>
        <dbReference type="SAM" id="SignalP"/>
    </source>
</evidence>
<comment type="caution">
    <text evidence="2">The sequence shown here is derived from an EMBL/GenBank/DDBJ whole genome shotgun (WGS) entry which is preliminary data.</text>
</comment>
<keyword evidence="3" id="KW-1185">Reference proteome</keyword>
<name>A0A7C9G017_9BACT</name>
<protein>
    <recommendedName>
        <fullName evidence="4">Carboxypeptidase regulatory-like domain-containing protein</fullName>
    </recommendedName>
</protein>
<keyword evidence="1" id="KW-0732">Signal</keyword>
<dbReference type="Pfam" id="PF13620">
    <property type="entry name" value="CarboxypepD_reg"/>
    <property type="match status" value="1"/>
</dbReference>
<dbReference type="EMBL" id="WHLY01000002">
    <property type="protein sequence ID" value="MPR36828.1"/>
    <property type="molecule type" value="Genomic_DNA"/>
</dbReference>
<sequence length="256" mass="28052">MKPHRLFFLAALLWNTAACTQSEPSDAIVPDAGKPHAGIVSGRVLNEQGQPVANAEIVASSTDFYNKTSTGHTDAKGNYRIQVPTGVAAGSYSVEGTVTFRYHNKNYKMALYQDDTRVFSAYEGAIRNFTFRLKGKRTADDDASATPLGGTLEVHHQVDRVVWENLELMLEPDGPLVDGSAGQKIVTKMPLNDYRIRDIPVGQYRITARDKATGQALGVMVAGTNQNYATSAVGLFHEADFEGDTRYELMIYVDTL</sequence>
<dbReference type="Proteomes" id="UP000479293">
    <property type="component" value="Unassembled WGS sequence"/>
</dbReference>
<feature type="chain" id="PRO_5028963773" description="Carboxypeptidase regulatory-like domain-containing protein" evidence="1">
    <location>
        <begin position="21"/>
        <end position="256"/>
    </location>
</feature>
<dbReference type="InterPro" id="IPR008969">
    <property type="entry name" value="CarboxyPept-like_regulatory"/>
</dbReference>
<dbReference type="RefSeq" id="WP_152765072.1">
    <property type="nucleotide sequence ID" value="NZ_WHLY01000002.1"/>
</dbReference>
<reference evidence="2 3" key="1">
    <citation type="submission" date="2019-10" db="EMBL/GenBank/DDBJ databases">
        <title>Draft Genome Sequence of Cytophagaceae sp. SJW1-29.</title>
        <authorList>
            <person name="Choi A."/>
        </authorList>
    </citation>
    <scope>NUCLEOTIDE SEQUENCE [LARGE SCALE GENOMIC DNA]</scope>
    <source>
        <strain evidence="2 3">SJW1-29</strain>
    </source>
</reference>
<feature type="signal peptide" evidence="1">
    <location>
        <begin position="1"/>
        <end position="20"/>
    </location>
</feature>
<evidence type="ECO:0000313" key="2">
    <source>
        <dbReference type="EMBL" id="MPR36828.1"/>
    </source>
</evidence>
<dbReference type="Gene3D" id="2.60.40.1120">
    <property type="entry name" value="Carboxypeptidase-like, regulatory domain"/>
    <property type="match status" value="1"/>
</dbReference>
<evidence type="ECO:0000313" key="3">
    <source>
        <dbReference type="Proteomes" id="UP000479293"/>
    </source>
</evidence>
<evidence type="ECO:0008006" key="4">
    <source>
        <dbReference type="Google" id="ProtNLM"/>
    </source>
</evidence>
<dbReference type="AlphaFoldDB" id="A0A7C9G017"/>
<gene>
    <name evidence="2" type="ORF">GBK04_26730</name>
</gene>
<accession>A0A7C9G017</accession>
<dbReference type="SUPFAM" id="SSF49464">
    <property type="entry name" value="Carboxypeptidase regulatory domain-like"/>
    <property type="match status" value="1"/>
</dbReference>
<proteinExistence type="predicted"/>